<organism evidence="1 2">
    <name type="scientific">Ichthyobacterium seriolicida</name>
    <dbReference type="NCBI Taxonomy" id="242600"/>
    <lineage>
        <taxon>Bacteria</taxon>
        <taxon>Pseudomonadati</taxon>
        <taxon>Bacteroidota</taxon>
        <taxon>Flavobacteriia</taxon>
        <taxon>Flavobacteriales</taxon>
        <taxon>Ichthyobacteriaceae</taxon>
        <taxon>Ichthyobacterium</taxon>
    </lineage>
</organism>
<name>A0A1J1DZW8_9FLAO</name>
<reference evidence="1 2" key="1">
    <citation type="submission" date="2014-03" db="EMBL/GenBank/DDBJ databases">
        <title>complete genome sequence of Flavobacteriaceae bacterium JBKA-6.</title>
        <authorList>
            <person name="Takano T."/>
            <person name="Nakamura Y."/>
            <person name="Takuma S."/>
            <person name="Yasuike M."/>
            <person name="Matsuyama T."/>
            <person name="Sakai T."/>
            <person name="Fujiwara A."/>
            <person name="Kimoto K."/>
            <person name="Fukuda Y."/>
            <person name="Kondo H."/>
            <person name="Hirono I."/>
            <person name="Nakayasu C."/>
        </authorList>
    </citation>
    <scope>NUCLEOTIDE SEQUENCE [LARGE SCALE GENOMIC DNA]</scope>
    <source>
        <strain evidence="1 2">JBKA-6</strain>
    </source>
</reference>
<evidence type="ECO:0000313" key="2">
    <source>
        <dbReference type="Proteomes" id="UP000243197"/>
    </source>
</evidence>
<accession>A0A1J1DZW8</accession>
<evidence type="ECO:0000313" key="1">
    <source>
        <dbReference type="EMBL" id="BAV95474.1"/>
    </source>
</evidence>
<dbReference type="AlphaFoldDB" id="A0A1J1DZW8"/>
<dbReference type="KEGG" id="ise:JBKA6_1461"/>
<gene>
    <name evidence="1" type="ORF">JBKA6_1461</name>
</gene>
<keyword evidence="2" id="KW-1185">Reference proteome</keyword>
<dbReference type="Proteomes" id="UP000243197">
    <property type="component" value="Chromosome"/>
</dbReference>
<proteinExistence type="predicted"/>
<sequence length="37" mass="4277">MVAQIAPHFVGEKIPAYGKDNLSFYKHIRYAALLWDI</sequence>
<protein>
    <submittedName>
        <fullName evidence="1">Uncharacterized protein</fullName>
    </submittedName>
</protein>
<dbReference type="EMBL" id="AP014564">
    <property type="protein sequence ID" value="BAV95474.1"/>
    <property type="molecule type" value="Genomic_DNA"/>
</dbReference>